<dbReference type="EMBL" id="CP109965">
    <property type="protein sequence ID" value="WAJ70315.1"/>
    <property type="molecule type" value="Genomic_DNA"/>
</dbReference>
<dbReference type="RefSeq" id="WP_268074617.1">
    <property type="nucleotide sequence ID" value="NZ_CP109965.1"/>
</dbReference>
<evidence type="ECO:0000313" key="1">
    <source>
        <dbReference type="EMBL" id="WAJ70315.1"/>
    </source>
</evidence>
<sequence>MFQPITLFFTALLVIFACPIKAEDNENDKSLVLFQTLKHIDWSTIRTQNKPLEMCSLTQNEHSAAHLVGDKQAFKSGQHLVNLHYFYQIKDLSDYIIEFSCDIYYFDNVFSQLNIRHILTTAIQKNSISIGNGDAFLLQNGTLAFIQQDENLTLRVNMNQANTNSLIKNPVILALSGNP</sequence>
<keyword evidence="2" id="KW-1185">Reference proteome</keyword>
<organism evidence="1 2">
    <name type="scientific">Catenovulum adriaticum</name>
    <dbReference type="NCBI Taxonomy" id="2984846"/>
    <lineage>
        <taxon>Bacteria</taxon>
        <taxon>Pseudomonadati</taxon>
        <taxon>Pseudomonadota</taxon>
        <taxon>Gammaproteobacteria</taxon>
        <taxon>Alteromonadales</taxon>
        <taxon>Alteromonadaceae</taxon>
        <taxon>Catenovulum</taxon>
    </lineage>
</organism>
<gene>
    <name evidence="1" type="ORF">OLW01_00425</name>
</gene>
<protein>
    <submittedName>
        <fullName evidence="1">YfiR family protein</fullName>
    </submittedName>
</protein>
<proteinExistence type="predicted"/>
<name>A0ABY7APE2_9ALTE</name>
<dbReference type="InterPro" id="IPR025293">
    <property type="entry name" value="YfiR/HmsC-like"/>
</dbReference>
<accession>A0ABY7APE2</accession>
<dbReference type="Pfam" id="PF13689">
    <property type="entry name" value="DUF4154"/>
    <property type="match status" value="1"/>
</dbReference>
<evidence type="ECO:0000313" key="2">
    <source>
        <dbReference type="Proteomes" id="UP001163726"/>
    </source>
</evidence>
<reference evidence="1" key="1">
    <citation type="submission" date="2022-10" db="EMBL/GenBank/DDBJ databases">
        <title>Catenovulum adriacola sp. nov. isolated in the Harbour of Susak.</title>
        <authorList>
            <person name="Schoch T."/>
            <person name="Reich S.J."/>
            <person name="Stoeferle S."/>
            <person name="Flaiz M."/>
            <person name="Kazda M."/>
            <person name="Riedel C.U."/>
            <person name="Duerre P."/>
        </authorList>
    </citation>
    <scope>NUCLEOTIDE SEQUENCE</scope>
    <source>
        <strain evidence="1">TS8</strain>
    </source>
</reference>
<dbReference type="Proteomes" id="UP001163726">
    <property type="component" value="Chromosome"/>
</dbReference>